<organism evidence="2">
    <name type="scientific">Caenorhabditis brenneri</name>
    <name type="common">Nematode worm</name>
    <dbReference type="NCBI Taxonomy" id="135651"/>
    <lineage>
        <taxon>Eukaryota</taxon>
        <taxon>Metazoa</taxon>
        <taxon>Ecdysozoa</taxon>
        <taxon>Nematoda</taxon>
        <taxon>Chromadorea</taxon>
        <taxon>Rhabditida</taxon>
        <taxon>Rhabditina</taxon>
        <taxon>Rhabditomorpha</taxon>
        <taxon>Rhabditoidea</taxon>
        <taxon>Rhabditidae</taxon>
        <taxon>Peloderinae</taxon>
        <taxon>Caenorhabditis</taxon>
    </lineage>
</organism>
<dbReference type="AlphaFoldDB" id="G0PP34"/>
<proteinExistence type="predicted"/>
<evidence type="ECO:0000313" key="1">
    <source>
        <dbReference type="EMBL" id="EGT54083.1"/>
    </source>
</evidence>
<gene>
    <name evidence="1" type="ORF">CAEBREN_24210</name>
</gene>
<dbReference type="InParanoid" id="G0PP34"/>
<evidence type="ECO:0000313" key="2">
    <source>
        <dbReference type="Proteomes" id="UP000008068"/>
    </source>
</evidence>
<protein>
    <submittedName>
        <fullName evidence="1">Uncharacterized protein</fullName>
    </submittedName>
</protein>
<keyword evidence="2" id="KW-1185">Reference proteome</keyword>
<dbReference type="EMBL" id="GL383047">
    <property type="protein sequence ID" value="EGT54083.1"/>
    <property type="molecule type" value="Genomic_DNA"/>
</dbReference>
<dbReference type="Proteomes" id="UP000008068">
    <property type="component" value="Unassembled WGS sequence"/>
</dbReference>
<name>G0PP34_CAEBE</name>
<accession>G0PP34</accession>
<reference evidence="2" key="1">
    <citation type="submission" date="2011-07" db="EMBL/GenBank/DDBJ databases">
        <authorList>
            <consortium name="Caenorhabditis brenneri Sequencing and Analysis Consortium"/>
            <person name="Wilson R.K."/>
        </authorList>
    </citation>
    <scope>NUCLEOTIDE SEQUENCE [LARGE SCALE GENOMIC DNA]</scope>
    <source>
        <strain evidence="2">PB2801</strain>
    </source>
</reference>
<dbReference type="HOGENOM" id="CLU_3368948_0_0_1"/>
<sequence>MTKVGMADAQAQVQGSALPLVPAPLQAVLQAHLFP</sequence>